<dbReference type="CDD" id="cd00051">
    <property type="entry name" value="EFh"/>
    <property type="match status" value="1"/>
</dbReference>
<keyword evidence="1" id="KW-0677">Repeat</keyword>
<dbReference type="PROSITE" id="PS00018">
    <property type="entry name" value="EF_HAND_1"/>
    <property type="match status" value="1"/>
</dbReference>
<dbReference type="GO" id="GO:0005509">
    <property type="term" value="F:calcium ion binding"/>
    <property type="evidence" value="ECO:0007669"/>
    <property type="project" value="InterPro"/>
</dbReference>
<evidence type="ECO:0000313" key="5">
    <source>
        <dbReference type="EMBL" id="OLP99748.1"/>
    </source>
</evidence>
<dbReference type="GO" id="GO:0016301">
    <property type="term" value="F:kinase activity"/>
    <property type="evidence" value="ECO:0007669"/>
    <property type="project" value="UniProtKB-KW"/>
</dbReference>
<name>A0A1Q9DX75_SYMMI</name>
<keyword evidence="5" id="KW-0808">Transferase</keyword>
<dbReference type="SMART" id="SM00054">
    <property type="entry name" value="EFh"/>
    <property type="match status" value="4"/>
</dbReference>
<sequence>MCIRGHALRSATEPHWTQEADVDDDAAESGCASCLEKSVAVQGAGRLATFRHYSKFERAVLTLVAHRSEDTTVAELRDAFHTLDVSQSGSLSKSEIKEGIFRCGHVVEDAELTEIFSALDADGTGKVHYTEWLAATMQPSALATDKAIKQVYHYLDIDQTGHIAPHELQRVLGCSDSVQSVLKLGDTDGDSLIDESEFRVLMRNLAKRLQDRLQ</sequence>
<organism evidence="5 6">
    <name type="scientific">Symbiodinium microadriaticum</name>
    <name type="common">Dinoflagellate</name>
    <name type="synonym">Zooxanthella microadriatica</name>
    <dbReference type="NCBI Taxonomy" id="2951"/>
    <lineage>
        <taxon>Eukaryota</taxon>
        <taxon>Sar</taxon>
        <taxon>Alveolata</taxon>
        <taxon>Dinophyceae</taxon>
        <taxon>Suessiales</taxon>
        <taxon>Symbiodiniaceae</taxon>
        <taxon>Symbiodinium</taxon>
    </lineage>
</organism>
<proteinExistence type="predicted"/>
<reference evidence="5 6" key="1">
    <citation type="submission" date="2016-02" db="EMBL/GenBank/DDBJ databases">
        <title>Genome analysis of coral dinoflagellate symbionts highlights evolutionary adaptations to a symbiotic lifestyle.</title>
        <authorList>
            <person name="Aranda M."/>
            <person name="Li Y."/>
            <person name="Liew Y.J."/>
            <person name="Baumgarten S."/>
            <person name="Simakov O."/>
            <person name="Wilson M."/>
            <person name="Piel J."/>
            <person name="Ashoor H."/>
            <person name="Bougouffa S."/>
            <person name="Bajic V.B."/>
            <person name="Ryu T."/>
            <person name="Ravasi T."/>
            <person name="Bayer T."/>
            <person name="Micklem G."/>
            <person name="Kim H."/>
            <person name="Bhak J."/>
            <person name="Lajeunesse T.C."/>
            <person name="Voolstra C.R."/>
        </authorList>
    </citation>
    <scope>NUCLEOTIDE SEQUENCE [LARGE SCALE GENOMIC DNA]</scope>
    <source>
        <strain evidence="5 6">CCMP2467</strain>
    </source>
</reference>
<keyword evidence="2" id="KW-0106">Calcium</keyword>
<dbReference type="OMA" id="YSKFERA"/>
<dbReference type="InterPro" id="IPR011992">
    <property type="entry name" value="EF-hand-dom_pair"/>
</dbReference>
<dbReference type="SUPFAM" id="SSF47473">
    <property type="entry name" value="EF-hand"/>
    <property type="match status" value="1"/>
</dbReference>
<dbReference type="Pfam" id="PF13499">
    <property type="entry name" value="EF-hand_7"/>
    <property type="match status" value="1"/>
</dbReference>
<evidence type="ECO:0000256" key="2">
    <source>
        <dbReference type="ARBA" id="ARBA00022837"/>
    </source>
</evidence>
<feature type="domain" description="EF-hand" evidence="4">
    <location>
        <begin position="173"/>
        <end position="208"/>
    </location>
</feature>
<dbReference type="OrthoDB" id="417827at2759"/>
<dbReference type="Gene3D" id="1.10.238.10">
    <property type="entry name" value="EF-hand"/>
    <property type="match status" value="2"/>
</dbReference>
<comment type="caution">
    <text evidence="5">The sequence shown here is derived from an EMBL/GenBank/DDBJ whole genome shotgun (WGS) entry which is preliminary data.</text>
</comment>
<dbReference type="EMBL" id="LSRX01000351">
    <property type="protein sequence ID" value="OLP99748.1"/>
    <property type="molecule type" value="Genomic_DNA"/>
</dbReference>
<dbReference type="AlphaFoldDB" id="A0A1Q9DX75"/>
<feature type="domain" description="EF-hand" evidence="4">
    <location>
        <begin position="107"/>
        <end position="142"/>
    </location>
</feature>
<dbReference type="InterPro" id="IPR018247">
    <property type="entry name" value="EF_Hand_1_Ca_BS"/>
</dbReference>
<feature type="domain" description="EF-hand" evidence="4">
    <location>
        <begin position="71"/>
        <end position="106"/>
    </location>
</feature>
<dbReference type="Proteomes" id="UP000186817">
    <property type="component" value="Unassembled WGS sequence"/>
</dbReference>
<keyword evidence="5" id="KW-0418">Kinase</keyword>
<evidence type="ECO:0000256" key="1">
    <source>
        <dbReference type="ARBA" id="ARBA00022737"/>
    </source>
</evidence>
<dbReference type="Pfam" id="PF13833">
    <property type="entry name" value="EF-hand_8"/>
    <property type="match status" value="1"/>
</dbReference>
<evidence type="ECO:0000256" key="3">
    <source>
        <dbReference type="SAM" id="MobiDB-lite"/>
    </source>
</evidence>
<feature type="region of interest" description="Disordered" evidence="3">
    <location>
        <begin position="1"/>
        <end position="20"/>
    </location>
</feature>
<dbReference type="InterPro" id="IPR002048">
    <property type="entry name" value="EF_hand_dom"/>
</dbReference>
<evidence type="ECO:0000259" key="4">
    <source>
        <dbReference type="PROSITE" id="PS50222"/>
    </source>
</evidence>
<gene>
    <name evidence="5" type="primary">CPK27</name>
    <name evidence="5" type="ORF">AK812_SmicGene17646</name>
</gene>
<accession>A0A1Q9DX75</accession>
<evidence type="ECO:0000313" key="6">
    <source>
        <dbReference type="Proteomes" id="UP000186817"/>
    </source>
</evidence>
<dbReference type="InterPro" id="IPR050145">
    <property type="entry name" value="Centrin_CML-like"/>
</dbReference>
<dbReference type="PROSITE" id="PS50222">
    <property type="entry name" value="EF_HAND_2"/>
    <property type="match status" value="3"/>
</dbReference>
<dbReference type="PANTHER" id="PTHR23050">
    <property type="entry name" value="CALCIUM BINDING PROTEIN"/>
    <property type="match status" value="1"/>
</dbReference>
<protein>
    <submittedName>
        <fullName evidence="5">Calcium-dependent protein kinase 27</fullName>
    </submittedName>
</protein>
<keyword evidence="6" id="KW-1185">Reference proteome</keyword>